<sequence>MRRHAVTTQVIGGWVNSDWVEPWSNYVRLPKELQNIRLLLDQRPEVEFELTPYANTRIQEYISSKFLVNPNIWHMNVPLVVYAMVEIHESDVVMW</sequence>
<proteinExistence type="predicted"/>
<dbReference type="AlphaFoldDB" id="A0A9D3ZG84"/>
<evidence type="ECO:0000313" key="2">
    <source>
        <dbReference type="Proteomes" id="UP000828251"/>
    </source>
</evidence>
<comment type="caution">
    <text evidence="1">The sequence shown here is derived from an EMBL/GenBank/DDBJ whole genome shotgun (WGS) entry which is preliminary data.</text>
</comment>
<keyword evidence="2" id="KW-1185">Reference proteome</keyword>
<dbReference type="EMBL" id="JAIQCV010000013">
    <property type="protein sequence ID" value="KAH1032540.1"/>
    <property type="molecule type" value="Genomic_DNA"/>
</dbReference>
<gene>
    <name evidence="1" type="ORF">J1N35_044714</name>
</gene>
<organism evidence="1 2">
    <name type="scientific">Gossypium stocksii</name>
    <dbReference type="NCBI Taxonomy" id="47602"/>
    <lineage>
        <taxon>Eukaryota</taxon>
        <taxon>Viridiplantae</taxon>
        <taxon>Streptophyta</taxon>
        <taxon>Embryophyta</taxon>
        <taxon>Tracheophyta</taxon>
        <taxon>Spermatophyta</taxon>
        <taxon>Magnoliopsida</taxon>
        <taxon>eudicotyledons</taxon>
        <taxon>Gunneridae</taxon>
        <taxon>Pentapetalae</taxon>
        <taxon>rosids</taxon>
        <taxon>malvids</taxon>
        <taxon>Malvales</taxon>
        <taxon>Malvaceae</taxon>
        <taxon>Malvoideae</taxon>
        <taxon>Gossypium</taxon>
    </lineage>
</organism>
<dbReference type="OrthoDB" id="990873at2759"/>
<reference evidence="1 2" key="1">
    <citation type="journal article" date="2021" name="Plant Biotechnol. J.">
        <title>Multi-omics assisted identification of the key and species-specific regulatory components of drought-tolerant mechanisms in Gossypium stocksii.</title>
        <authorList>
            <person name="Yu D."/>
            <person name="Ke L."/>
            <person name="Zhang D."/>
            <person name="Wu Y."/>
            <person name="Sun Y."/>
            <person name="Mei J."/>
            <person name="Sun J."/>
            <person name="Sun Y."/>
        </authorList>
    </citation>
    <scope>NUCLEOTIDE SEQUENCE [LARGE SCALE GENOMIC DNA]</scope>
    <source>
        <strain evidence="2">cv. E1</strain>
        <tissue evidence="1">Leaf</tissue>
    </source>
</reference>
<name>A0A9D3ZG84_9ROSI</name>
<dbReference type="Proteomes" id="UP000828251">
    <property type="component" value="Unassembled WGS sequence"/>
</dbReference>
<evidence type="ECO:0000313" key="1">
    <source>
        <dbReference type="EMBL" id="KAH1032540.1"/>
    </source>
</evidence>
<protein>
    <submittedName>
        <fullName evidence="1">Uncharacterized protein</fullName>
    </submittedName>
</protein>
<accession>A0A9D3ZG84</accession>